<keyword evidence="1" id="KW-1133">Transmembrane helix</keyword>
<keyword evidence="3" id="KW-1185">Reference proteome</keyword>
<comment type="caution">
    <text evidence="2">The sequence shown here is derived from an EMBL/GenBank/DDBJ whole genome shotgun (WGS) entry which is preliminary data.</text>
</comment>
<feature type="transmembrane region" description="Helical" evidence="1">
    <location>
        <begin position="12"/>
        <end position="32"/>
    </location>
</feature>
<keyword evidence="1" id="KW-0472">Membrane</keyword>
<organism evidence="2 3">
    <name type="scientific">Mucuna pruriens</name>
    <name type="common">Velvet bean</name>
    <name type="synonym">Dolichos pruriens</name>
    <dbReference type="NCBI Taxonomy" id="157652"/>
    <lineage>
        <taxon>Eukaryota</taxon>
        <taxon>Viridiplantae</taxon>
        <taxon>Streptophyta</taxon>
        <taxon>Embryophyta</taxon>
        <taxon>Tracheophyta</taxon>
        <taxon>Spermatophyta</taxon>
        <taxon>Magnoliopsida</taxon>
        <taxon>eudicotyledons</taxon>
        <taxon>Gunneridae</taxon>
        <taxon>Pentapetalae</taxon>
        <taxon>rosids</taxon>
        <taxon>fabids</taxon>
        <taxon>Fabales</taxon>
        <taxon>Fabaceae</taxon>
        <taxon>Papilionoideae</taxon>
        <taxon>50 kb inversion clade</taxon>
        <taxon>NPAAA clade</taxon>
        <taxon>indigoferoid/millettioid clade</taxon>
        <taxon>Phaseoleae</taxon>
        <taxon>Mucuna</taxon>
    </lineage>
</organism>
<sequence>MGDEATEERERSFAAPLIFLIVAAFQFAYYCLDRQKKNKSENDKEIQMRTEIKQLLKKAGSMSQPSTFVQAAKLKRQATAKERELSKLTKQGHLNFSAQILSAKRYLTYGALIIWFWRVPVASISHQLVQPFECLLSWKGREIENNSVMEEGV</sequence>
<protein>
    <submittedName>
        <fullName evidence="2">Uncharacterized protein</fullName>
    </submittedName>
</protein>
<dbReference type="Proteomes" id="UP000257109">
    <property type="component" value="Unassembled WGS sequence"/>
</dbReference>
<evidence type="ECO:0000313" key="2">
    <source>
        <dbReference type="EMBL" id="RDY11141.1"/>
    </source>
</evidence>
<keyword evidence="1" id="KW-0812">Transmembrane</keyword>
<name>A0A371I7W6_MUCPR</name>
<evidence type="ECO:0000313" key="3">
    <source>
        <dbReference type="Proteomes" id="UP000257109"/>
    </source>
</evidence>
<accession>A0A371I7W6</accession>
<feature type="non-terminal residue" evidence="2">
    <location>
        <position position="1"/>
    </location>
</feature>
<proteinExistence type="predicted"/>
<gene>
    <name evidence="2" type="ORF">CR513_04241</name>
</gene>
<reference evidence="2" key="1">
    <citation type="submission" date="2018-05" db="EMBL/GenBank/DDBJ databases">
        <title>Draft genome of Mucuna pruriens seed.</title>
        <authorList>
            <person name="Nnadi N.E."/>
            <person name="Vos R."/>
            <person name="Hasami M.H."/>
            <person name="Devisetty U.K."/>
            <person name="Aguiy J.C."/>
        </authorList>
    </citation>
    <scope>NUCLEOTIDE SEQUENCE [LARGE SCALE GENOMIC DNA]</scope>
    <source>
        <strain evidence="2">JCA_2017</strain>
    </source>
</reference>
<dbReference type="EMBL" id="QJKJ01000702">
    <property type="protein sequence ID" value="RDY11141.1"/>
    <property type="molecule type" value="Genomic_DNA"/>
</dbReference>
<dbReference type="AlphaFoldDB" id="A0A371I7W6"/>
<dbReference type="OrthoDB" id="512018at2759"/>
<evidence type="ECO:0000256" key="1">
    <source>
        <dbReference type="SAM" id="Phobius"/>
    </source>
</evidence>